<dbReference type="InterPro" id="IPR050765">
    <property type="entry name" value="Riboflavin_Biosynth_HTPR"/>
</dbReference>
<keyword evidence="1" id="KW-0472">Membrane</keyword>
<dbReference type="Pfam" id="PF01872">
    <property type="entry name" value="RibD_C"/>
    <property type="match status" value="1"/>
</dbReference>
<accession>A0ABT3IGL0</accession>
<keyword evidence="1" id="KW-1133">Transmembrane helix</keyword>
<dbReference type="PANTHER" id="PTHR38011:SF11">
    <property type="entry name" value="2,5-DIAMINO-6-RIBOSYLAMINO-4(3H)-PYRIMIDINONE 5'-PHOSPHATE REDUCTASE"/>
    <property type="match status" value="1"/>
</dbReference>
<dbReference type="SUPFAM" id="SSF53597">
    <property type="entry name" value="Dihydrofolate reductase-like"/>
    <property type="match status" value="1"/>
</dbReference>
<dbReference type="InterPro" id="IPR024072">
    <property type="entry name" value="DHFR-like_dom_sf"/>
</dbReference>
<reference evidence="3 4" key="1">
    <citation type="submission" date="2022-10" db="EMBL/GenBank/DDBJ databases">
        <title>Chitinophaga nivalis PC15 sp. nov., isolated from Pyeongchang county, South Korea.</title>
        <authorList>
            <person name="Trinh H.N."/>
        </authorList>
    </citation>
    <scope>NUCLEOTIDE SEQUENCE [LARGE SCALE GENOMIC DNA]</scope>
    <source>
        <strain evidence="3 4">PC14</strain>
    </source>
</reference>
<evidence type="ECO:0000256" key="1">
    <source>
        <dbReference type="SAM" id="Phobius"/>
    </source>
</evidence>
<sequence length="176" mass="19646">MRKLKVYIAISLDGYIATANGSIDWLTGFPNPDNTDYGYADFLATTDTTFMGYTTYLDVLKLSETFPYSDKTNYVFTRQPGRTATADVQFIHTDIPAFVQQVKAAAGKDIWLIGGGQLNAALLQYDLIDEMILHMMPVVLGTGIPLFSGIALEKTFRLTHSRAYDNSVLELHYQKV</sequence>
<dbReference type="Proteomes" id="UP001207742">
    <property type="component" value="Unassembled WGS sequence"/>
</dbReference>
<keyword evidence="4" id="KW-1185">Reference proteome</keyword>
<dbReference type="PANTHER" id="PTHR38011">
    <property type="entry name" value="DIHYDROFOLATE REDUCTASE FAMILY PROTEIN (AFU_ORTHOLOGUE AFUA_8G06820)"/>
    <property type="match status" value="1"/>
</dbReference>
<comment type="caution">
    <text evidence="3">The sequence shown here is derived from an EMBL/GenBank/DDBJ whole genome shotgun (WGS) entry which is preliminary data.</text>
</comment>
<gene>
    <name evidence="3" type="ORF">OL497_04200</name>
</gene>
<evidence type="ECO:0000313" key="4">
    <source>
        <dbReference type="Proteomes" id="UP001207742"/>
    </source>
</evidence>
<protein>
    <submittedName>
        <fullName evidence="3">Dihydrofolate reductase family protein</fullName>
    </submittedName>
</protein>
<name>A0ABT3IGL0_9BACT</name>
<feature type="domain" description="Bacterial bifunctional deaminase-reductase C-terminal" evidence="2">
    <location>
        <begin position="3"/>
        <end position="168"/>
    </location>
</feature>
<dbReference type="RefSeq" id="WP_264728046.1">
    <property type="nucleotide sequence ID" value="NZ_JAPDNR010000001.1"/>
</dbReference>
<feature type="transmembrane region" description="Helical" evidence="1">
    <location>
        <begin position="131"/>
        <end position="152"/>
    </location>
</feature>
<keyword evidence="1" id="KW-0812">Transmembrane</keyword>
<proteinExistence type="predicted"/>
<dbReference type="InterPro" id="IPR002734">
    <property type="entry name" value="RibDG_C"/>
</dbReference>
<dbReference type="EMBL" id="JAPDNS010000001">
    <property type="protein sequence ID" value="MCW3483078.1"/>
    <property type="molecule type" value="Genomic_DNA"/>
</dbReference>
<evidence type="ECO:0000259" key="2">
    <source>
        <dbReference type="Pfam" id="PF01872"/>
    </source>
</evidence>
<dbReference type="Gene3D" id="3.40.430.10">
    <property type="entry name" value="Dihydrofolate Reductase, subunit A"/>
    <property type="match status" value="1"/>
</dbReference>
<evidence type="ECO:0000313" key="3">
    <source>
        <dbReference type="EMBL" id="MCW3483078.1"/>
    </source>
</evidence>
<organism evidence="3 4">
    <name type="scientific">Chitinophaga nivalis</name>
    <dbReference type="NCBI Taxonomy" id="2991709"/>
    <lineage>
        <taxon>Bacteria</taxon>
        <taxon>Pseudomonadati</taxon>
        <taxon>Bacteroidota</taxon>
        <taxon>Chitinophagia</taxon>
        <taxon>Chitinophagales</taxon>
        <taxon>Chitinophagaceae</taxon>
        <taxon>Chitinophaga</taxon>
    </lineage>
</organism>